<organism evidence="2">
    <name type="scientific">Mytilinidion resinicola</name>
    <dbReference type="NCBI Taxonomy" id="574789"/>
    <lineage>
        <taxon>Eukaryota</taxon>
        <taxon>Fungi</taxon>
        <taxon>Dikarya</taxon>
        <taxon>Ascomycota</taxon>
        <taxon>Pezizomycotina</taxon>
        <taxon>Dothideomycetes</taxon>
        <taxon>Pleosporomycetidae</taxon>
        <taxon>Mytilinidiales</taxon>
        <taxon>Mytilinidiaceae</taxon>
        <taxon>Mytilinidion</taxon>
    </lineage>
</organism>
<dbReference type="Proteomes" id="UP000504636">
    <property type="component" value="Unplaced"/>
</dbReference>
<gene>
    <name evidence="2 4" type="ORF">BDZ99DRAFT_280870</name>
</gene>
<feature type="compositionally biased region" description="Low complexity" evidence="1">
    <location>
        <begin position="131"/>
        <end position="146"/>
    </location>
</feature>
<feature type="compositionally biased region" description="Acidic residues" evidence="1">
    <location>
        <begin position="149"/>
        <end position="158"/>
    </location>
</feature>
<evidence type="ECO:0000256" key="1">
    <source>
        <dbReference type="SAM" id="MobiDB-lite"/>
    </source>
</evidence>
<feature type="compositionally biased region" description="Basic and acidic residues" evidence="1">
    <location>
        <begin position="82"/>
        <end position="104"/>
    </location>
</feature>
<accession>A0A6A6YTU7</accession>
<reference evidence="4" key="3">
    <citation type="submission" date="2025-04" db="UniProtKB">
        <authorList>
            <consortium name="RefSeq"/>
        </authorList>
    </citation>
    <scope>IDENTIFICATION</scope>
    <source>
        <strain evidence="4">CBS 304.34</strain>
    </source>
</reference>
<sequence>MSSTGLSSDMSDPIKAINHAIRETTKELDQRQSEIAYAETIRMRHQEPHDNYQRDLQRLKDVKKKIITAVQKRDEAAEEMQEGQRKKSEGEEQREESETKKKTALDQINEALAELVQITSSQPPPLYKSLRTSGSTPTISSRRSSTAAPDDDFDGDLF</sequence>
<reference evidence="2 4" key="1">
    <citation type="journal article" date="2020" name="Stud. Mycol.">
        <title>101 Dothideomycetes genomes: a test case for predicting lifestyles and emergence of pathogens.</title>
        <authorList>
            <person name="Haridas S."/>
            <person name="Albert R."/>
            <person name="Binder M."/>
            <person name="Bloem J."/>
            <person name="Labutti K."/>
            <person name="Salamov A."/>
            <person name="Andreopoulos B."/>
            <person name="Baker S."/>
            <person name="Barry K."/>
            <person name="Bills G."/>
            <person name="Bluhm B."/>
            <person name="Cannon C."/>
            <person name="Castanera R."/>
            <person name="Culley D."/>
            <person name="Daum C."/>
            <person name="Ezra D."/>
            <person name="Gonzalez J."/>
            <person name="Henrissat B."/>
            <person name="Kuo A."/>
            <person name="Liang C."/>
            <person name="Lipzen A."/>
            <person name="Lutzoni F."/>
            <person name="Magnuson J."/>
            <person name="Mondo S."/>
            <person name="Nolan M."/>
            <person name="Ohm R."/>
            <person name="Pangilinan J."/>
            <person name="Park H.-J."/>
            <person name="Ramirez L."/>
            <person name="Alfaro M."/>
            <person name="Sun H."/>
            <person name="Tritt A."/>
            <person name="Yoshinaga Y."/>
            <person name="Zwiers L.-H."/>
            <person name="Turgeon B."/>
            <person name="Goodwin S."/>
            <person name="Spatafora J."/>
            <person name="Crous P."/>
            <person name="Grigoriev I."/>
        </authorList>
    </citation>
    <scope>NUCLEOTIDE SEQUENCE</scope>
    <source>
        <strain evidence="2 4">CBS 304.34</strain>
    </source>
</reference>
<feature type="region of interest" description="Disordered" evidence="1">
    <location>
        <begin position="70"/>
        <end position="158"/>
    </location>
</feature>
<evidence type="ECO:0000313" key="3">
    <source>
        <dbReference type="Proteomes" id="UP000504636"/>
    </source>
</evidence>
<reference evidence="4" key="2">
    <citation type="submission" date="2020-04" db="EMBL/GenBank/DDBJ databases">
        <authorList>
            <consortium name="NCBI Genome Project"/>
        </authorList>
    </citation>
    <scope>NUCLEOTIDE SEQUENCE</scope>
    <source>
        <strain evidence="4">CBS 304.34</strain>
    </source>
</reference>
<evidence type="ECO:0000313" key="2">
    <source>
        <dbReference type="EMBL" id="KAF2811803.1"/>
    </source>
</evidence>
<dbReference type="RefSeq" id="XP_033578767.1">
    <property type="nucleotide sequence ID" value="XM_033713995.1"/>
</dbReference>
<evidence type="ECO:0000313" key="4">
    <source>
        <dbReference type="RefSeq" id="XP_033578767.1"/>
    </source>
</evidence>
<dbReference type="GeneID" id="54454888"/>
<name>A0A6A6YTU7_9PEZI</name>
<proteinExistence type="predicted"/>
<dbReference type="AlphaFoldDB" id="A0A6A6YTU7"/>
<keyword evidence="3" id="KW-1185">Reference proteome</keyword>
<protein>
    <submittedName>
        <fullName evidence="2 4">Uncharacterized protein</fullName>
    </submittedName>
</protein>
<dbReference type="EMBL" id="MU003698">
    <property type="protein sequence ID" value="KAF2811803.1"/>
    <property type="molecule type" value="Genomic_DNA"/>
</dbReference>